<dbReference type="EMBL" id="CP119878">
    <property type="protein sequence ID" value="WFD34424.1"/>
    <property type="molecule type" value="Genomic_DNA"/>
</dbReference>
<evidence type="ECO:0000256" key="1">
    <source>
        <dbReference type="ARBA" id="ARBA00022468"/>
    </source>
</evidence>
<protein>
    <submittedName>
        <fullName evidence="3">Ras GTPase activating protein ira2</fullName>
    </submittedName>
</protein>
<dbReference type="InterPro" id="IPR016024">
    <property type="entry name" value="ARM-type_fold"/>
</dbReference>
<dbReference type="SUPFAM" id="SSF48350">
    <property type="entry name" value="GTPase activation domain, GAP"/>
    <property type="match status" value="1"/>
</dbReference>
<name>A0AAF0J6D6_9BASI</name>
<dbReference type="InterPro" id="IPR008936">
    <property type="entry name" value="Rho_GTPase_activation_prot"/>
</dbReference>
<proteinExistence type="predicted"/>
<dbReference type="PANTHER" id="PTHR10194:SF60">
    <property type="entry name" value="RAS GTPASE-ACTIVATING PROTEIN RASKOL"/>
    <property type="match status" value="1"/>
</dbReference>
<dbReference type="Gene3D" id="3.40.525.10">
    <property type="entry name" value="CRAL-TRIO lipid binding domain"/>
    <property type="match status" value="1"/>
</dbReference>
<dbReference type="InterPro" id="IPR039360">
    <property type="entry name" value="Ras_GTPase"/>
</dbReference>
<accession>A0AAF0J6D6</accession>
<keyword evidence="4" id="KW-1185">Reference proteome</keyword>
<dbReference type="Proteomes" id="UP001219933">
    <property type="component" value="Chromosome 2"/>
</dbReference>
<evidence type="ECO:0000259" key="2">
    <source>
        <dbReference type="PROSITE" id="PS50018"/>
    </source>
</evidence>
<reference evidence="3" key="1">
    <citation type="submission" date="2023-03" db="EMBL/GenBank/DDBJ databases">
        <title>Mating type loci evolution in Malassezia.</title>
        <authorList>
            <person name="Coelho M.A."/>
        </authorList>
    </citation>
    <scope>NUCLEOTIDE SEQUENCE</scope>
    <source>
        <strain evidence="3">CBS 11721</strain>
    </source>
</reference>
<dbReference type="PANTHER" id="PTHR10194">
    <property type="entry name" value="RAS GTPASE-ACTIVATING PROTEINS"/>
    <property type="match status" value="1"/>
</dbReference>
<sequence>MALGALPGAGGAHATDIAIRAAAKLLAARLSVPFRRRFTILSNDQITASALRVLLSASEHNGDVVVEELLRIISQVSTASPHNRAHEILCLVRVLFSCISHRYHTAGSGESPPPLRAETVDRALTVVMDIMRKPAHTFDTILFHPASAWRLDAIVSRHGEQMRSFMGLPFGREDNVLREGDSVLLAEQPTIENVVAANNYDLYVLRIVDPLKSPALWLNGAEVHMDVRHWTTPADATNSEPHLLSTFLFRNCARIVYALSTTNWDRVHAVFATAVGRLNEDMLKYTPELCLAESSNLHLPQLAVVIRDVVSRAVAVKQGRLSLVGLLLRRVMLTWAHFHGDELSAWYTAGGGSLSEVFDTLLSIADIPRRRAVLWPALAALLPLCPEAVVALVQAKSRRDPSVQKKLALFEHIRAQLAGRSRYAIQSAVMLCRIASYTSVAPLHTLVGMLCEPLVSRTTDVLRAGAFGDAEGVLVSELVPALIRTGHHRAATDIAGSCIAVRSNIAGASVARAVSILASDQRFPDTWRAVLYPTCAPRLRGILRSAARAWREGEDASLSEVVIAVMQAAVLDEGLLYHSIEVPSDPEAEQLVLQSSVGTDVVLQRDSIAATVMAMIALTMRGPRYNQLAAHSCISKLATGNMFTARYFASLPPWTMPREKDAWERHYLLTLARVTSEREVVVATKGVFEANTDHDRRHYLEAVVHLVYRMHACSIPVATSSSSFDLQHAALILILTSAHEDILDMALTVTFASEANRKIVTVWFAEMCRQIIAHVRSHGTSSALPYMCSYLAGLEKLPPGVCIAWNRAYAEWLRLIPVASTKKDAQKQWSNYTQFLVAGARGSSAGAATDLALPSLVIEFSRQLAALLLGDSMPISENIMHSLHAHASAPIFIPLIDALNELLPASGPLPSLDTVTCVLTILDDYYSQIPDANKSNTAIPLFLRLLILLPINGDKTTIAPARIHACSVIAALLEANRLDNNDRAVVLRVVIVWIKVLDDAVREAAIPLLDGLTRDLPMIQEPCSAFEGDNNLPIDLSWGCYTVEALLEIGAHCIPNASVTPVVKALANVLLANDETLLREAESLLLSDTDAKRIVAMSALALVWPRHQEKEKRMTRVPLGPMEEIMEVMAADDFSAMLALCRVAKASEFDVLEHFVFYLMRRRGGVLPLIRALIAEEVASCDNPDMLMRTNNARVHLISTYIRQSSFFFVKGLVEAVIERLMSLPEDALNADPSQEDGGQAAHVSIMEFMDWLLNVTHSKLQYLSPLVRAVCRDLYVSVAKRFPDRYVPHRALNGLLMLRVVGPSLMNPGSLGVTMPTTRPTLQRELVLINKINLALGQGTLPAHKDENLQPLKSYIVDCMPLVVAGMQSVCRIGDEPVEGFEPCYIPSGAINAAYMHEHYREVYPFLLAHVEHLGPATETIRSLLKQIAPVSWSTRMSALENSGALQRMLQRQRASLDTNAYSHIFYPGPPRPHRVLHYVARHIFAQQVDLTLFIAHMQRHIVQVSTEPYDVLIDMTGAESEVFMSEAALAVFLASSTAAPYQNIRTVFFLNLTSAAFENVQHWGPSRESNPLLERVGSVMSGMRFAFGNTRKELEAALDPLAVVLSPFTERILDGQRELIGDVVIDGGEAPHIPVHLYIQDELLIAQSVRPRPTASGLPAYTSDIFVLSDLVVDAQDASTNILRLFQRSRGSAMWLYGNDVHHMAHMIRTAQWRTLSMSKRLATLYLCRRAHTDDSLLPLMIGASLWHLASPDPLLRTAAHELIASALGDTINAPDALRIHTPAVWMAAVRSQCDSGLAKLEPASACAIVRVLVDTVIQNAHRTHANDLVFLTEIVPLLARYAEVGHKAQVRRTMSDLLGLHVYHATLRPSMHRYVWPAVCKHAELNALLVSICIEYVPASPSPVLDGVLDVVAGTASSSMHSQLLAALRRTLSQPPPTFTAACFWHDVHAVAQLHAEFCAALDATYIRSLLPDIAWISLLLSHNESEVLCRAAQRSLTHAVYTLSGMEEFSRAEANRIQSLGRVLGNDDGQLFGNAGERDSRVLVHIVRTLLLATAPARSVYMQWRARLVSLATSTAFLSHSPLRPRGILMLGHLAEGVLDDDLVYQVLFALVSEMRTDQSSRNEAILDASLECLADFCALLPAASYFLPQLFWTGVVVAACEAPSRLAAAALRLAKAALEATSKWHADHGPVSFLLNSRSAYAAAAAKFDLDAGVSFDHSFSFALVTLLRGNSWGNLNVQVRELLVSVLQCAELDVVESNAELGILAALYLSKPCEKHLEELLTLARVTPETANLWRQNANVLCAPLVTDGTLAMLVALALSTGPYITTAAQVDTLCALIVYMCDARLELAQYLEGDARRCLEGLLERPGLDSESHARVLDTILCLVSSCGGSAKPGAATQYFVHIGFAALAHPKPISVRDAAVAMLVRLLDASLD</sequence>
<gene>
    <name evidence="3" type="primary">IRA2</name>
    <name evidence="3" type="ORF">MCUN1_001265</name>
</gene>
<dbReference type="InterPro" id="IPR036865">
    <property type="entry name" value="CRAL-TRIO_dom_sf"/>
</dbReference>
<feature type="domain" description="Ras-GAP" evidence="2">
    <location>
        <begin position="1148"/>
        <end position="1339"/>
    </location>
</feature>
<dbReference type="PROSITE" id="PS50018">
    <property type="entry name" value="RAS_GTPASE_ACTIV_2"/>
    <property type="match status" value="1"/>
</dbReference>
<dbReference type="SUPFAM" id="SSF48371">
    <property type="entry name" value="ARM repeat"/>
    <property type="match status" value="1"/>
</dbReference>
<evidence type="ECO:0000313" key="4">
    <source>
        <dbReference type="Proteomes" id="UP001219933"/>
    </source>
</evidence>
<dbReference type="GO" id="GO:0005096">
    <property type="term" value="F:GTPase activator activity"/>
    <property type="evidence" value="ECO:0007669"/>
    <property type="project" value="UniProtKB-KW"/>
</dbReference>
<dbReference type="Gene3D" id="1.10.506.10">
    <property type="entry name" value="GTPase Activation - p120gap, domain 1"/>
    <property type="match status" value="1"/>
</dbReference>
<organism evidence="3 4">
    <name type="scientific">Malassezia cuniculi</name>
    <dbReference type="NCBI Taxonomy" id="948313"/>
    <lineage>
        <taxon>Eukaryota</taxon>
        <taxon>Fungi</taxon>
        <taxon>Dikarya</taxon>
        <taxon>Basidiomycota</taxon>
        <taxon>Ustilaginomycotina</taxon>
        <taxon>Malasseziomycetes</taxon>
        <taxon>Malasseziales</taxon>
        <taxon>Malasseziaceae</taxon>
        <taxon>Malassezia</taxon>
    </lineage>
</organism>
<keyword evidence="1" id="KW-0343">GTPase activation</keyword>
<dbReference type="SMART" id="SM00323">
    <property type="entry name" value="RasGAP"/>
    <property type="match status" value="1"/>
</dbReference>
<dbReference type="InterPro" id="IPR001936">
    <property type="entry name" value="RasGAP_dom"/>
</dbReference>
<evidence type="ECO:0000313" key="3">
    <source>
        <dbReference type="EMBL" id="WFD34424.1"/>
    </source>
</evidence>